<dbReference type="PANTHER" id="PTHR21451">
    <property type="entry name" value="HISTONE H3 METHYLTRANSFERASE"/>
    <property type="match status" value="1"/>
</dbReference>
<evidence type="ECO:0000256" key="11">
    <source>
        <dbReference type="RuleBase" id="RU271113"/>
    </source>
</evidence>
<reference evidence="15" key="1">
    <citation type="journal article" date="2015" name="J. Biotechnol.">
        <title>The structure of the Cyberlindnera jadinii genome and its relation to Candida utilis analyzed by the occurrence of single nucleotide polymorphisms.</title>
        <authorList>
            <person name="Rupp O."/>
            <person name="Brinkrolf K."/>
            <person name="Buerth C."/>
            <person name="Kunigo M."/>
            <person name="Schneider J."/>
            <person name="Jaenicke S."/>
            <person name="Goesmann A."/>
            <person name="Puehler A."/>
            <person name="Jaeger K.-E."/>
            <person name="Ernst J.F."/>
        </authorList>
    </citation>
    <scope>NUCLEOTIDE SEQUENCE [LARGE SCALE GENOMIC DNA]</scope>
    <source>
        <strain evidence="15">ATCC 18201 / CBS 1600 / BCRC 20928 / JCM 3617 / NBRC 0987 / NRRL Y-1542</strain>
    </source>
</reference>
<dbReference type="GO" id="GO:0140956">
    <property type="term" value="F:histone H3K79 trimethyltransferase activity"/>
    <property type="evidence" value="ECO:0007669"/>
    <property type="project" value="UniProtKB-EC"/>
</dbReference>
<dbReference type="PROSITE" id="PS51569">
    <property type="entry name" value="DOT1"/>
    <property type="match status" value="1"/>
</dbReference>
<evidence type="ECO:0000256" key="2">
    <source>
        <dbReference type="ARBA" id="ARBA00012190"/>
    </source>
</evidence>
<evidence type="ECO:0000256" key="7">
    <source>
        <dbReference type="ARBA" id="ARBA00022853"/>
    </source>
</evidence>
<keyword evidence="5 11" id="KW-0808">Transferase</keyword>
<evidence type="ECO:0000256" key="9">
    <source>
        <dbReference type="ARBA" id="ARBA00029821"/>
    </source>
</evidence>
<dbReference type="InterPro" id="IPR030445">
    <property type="entry name" value="H3-K79_meTrfase"/>
</dbReference>
<dbReference type="Pfam" id="PF08123">
    <property type="entry name" value="DOT1"/>
    <property type="match status" value="1"/>
</dbReference>
<keyword evidence="8 11" id="KW-0539">Nucleus</keyword>
<feature type="region of interest" description="Disordered" evidence="12">
    <location>
        <begin position="601"/>
        <end position="680"/>
    </location>
</feature>
<dbReference type="GO" id="GO:0032259">
    <property type="term" value="P:methylation"/>
    <property type="evidence" value="ECO:0007669"/>
    <property type="project" value="UniProtKB-KW"/>
</dbReference>
<comment type="function">
    <text evidence="11">Histone methyltransferase that specifically trimethylates histone H3 to form H3K79me3. This methylation is required for telomere silencing and for the pachytene checkpoint during the meiotic cell cycle by allowing the recruitment of RAD9 to double strand breaks. Nucleosomes are preferred as substrate compared to free histone.</text>
</comment>
<sequence>MTRALRSGRLIPTSPDGELNSSSDNHSETANEGSIEPNTPDDYNPPRKKQKKSRELERLTEWHDWMIEQAELKARQDRANNLKRRMEEEAERELKERQRKRALREEELRRARELARERAEAEKKRREEERLQKKLERERLRLKRDKERAKAAKDAHKSRNKKKETSPPKVEDDQDDIEENILETRTAQSTTSNLVDGYRPFLTLWRSDVEIPIRPNFFTRDVLESKSSEVVSLNFKSAAQVAMQKSKRYRDYKGLEPRTIQIHTPVYPEITEDYFLKESQDFYLDPLEEIGRMMEALALTYIPEDQKNKFYNPYAPYDSMAGQYSTALYSQDYEKMFEIIQEFNSTLHELQKSGAIEKHLQQKQTFSRMVLHELLNQIYSRSVSPDVHSLKVYRAFSNNVYGELLPKFCSMVFDQCDLDSKSCFIDLGSGVGNVTIQAALEYGCESYGCEIMENCSRLAELQEVAFHERCALFGIQPGKVGFFHRQSFVGNVKVKSVIDRCNVILVNNFLFTPDLNKETLMLFLDVKVGTKIISLKKVIPEAAYHDFDDAFLSMFLVEKHTFGPGCVSWTDAPGVYYITTFTGEVSEERREQLNKIHNTRKREREFMDRSASARLSNTPEATETVTKECAENIHTDSEVKKEYDDAETTDVKTSNGETCASEAAKNLEPSQAKEEQHIHG</sequence>
<evidence type="ECO:0000256" key="4">
    <source>
        <dbReference type="ARBA" id="ARBA00022603"/>
    </source>
</evidence>
<dbReference type="GO" id="GO:0006281">
    <property type="term" value="P:DNA repair"/>
    <property type="evidence" value="ECO:0007669"/>
    <property type="project" value="TreeGrafter"/>
</dbReference>
<feature type="compositionally biased region" description="Basic and acidic residues" evidence="12">
    <location>
        <begin position="671"/>
        <end position="680"/>
    </location>
</feature>
<evidence type="ECO:0000256" key="3">
    <source>
        <dbReference type="ARBA" id="ARBA00020987"/>
    </source>
</evidence>
<dbReference type="GO" id="GO:0000077">
    <property type="term" value="P:DNA damage checkpoint signaling"/>
    <property type="evidence" value="ECO:0007669"/>
    <property type="project" value="TreeGrafter"/>
</dbReference>
<feature type="region of interest" description="Disordered" evidence="12">
    <location>
        <begin position="1"/>
        <end position="55"/>
    </location>
</feature>
<dbReference type="EMBL" id="CDQK01000001">
    <property type="protein sequence ID" value="CEP21066.1"/>
    <property type="molecule type" value="Genomic_DNA"/>
</dbReference>
<dbReference type="GO" id="GO:0005634">
    <property type="term" value="C:nucleus"/>
    <property type="evidence" value="ECO:0007669"/>
    <property type="project" value="UniProtKB-SubCell"/>
</dbReference>
<dbReference type="Gene3D" id="3.40.50.150">
    <property type="entry name" value="Vaccinia Virus protein VP39"/>
    <property type="match status" value="1"/>
</dbReference>
<comment type="similarity">
    <text evidence="11">Belongs to the class I-like SAM-binding methyltransferase superfamily. DOT1 family.</text>
</comment>
<name>A0A0H5C0A3_CYBJN</name>
<keyword evidence="4 11" id="KW-0489">Methyltransferase</keyword>
<evidence type="ECO:0000259" key="13">
    <source>
        <dbReference type="PROSITE" id="PS51569"/>
    </source>
</evidence>
<evidence type="ECO:0000313" key="14">
    <source>
        <dbReference type="EMBL" id="CEP21066.1"/>
    </source>
</evidence>
<feature type="compositionally biased region" description="Polar residues" evidence="12">
    <location>
        <begin position="19"/>
        <end position="32"/>
    </location>
</feature>
<feature type="compositionally biased region" description="Polar residues" evidence="12">
    <location>
        <begin position="613"/>
        <end position="624"/>
    </location>
</feature>
<evidence type="ECO:0000256" key="1">
    <source>
        <dbReference type="ARBA" id="ARBA00004123"/>
    </source>
</evidence>
<dbReference type="InterPro" id="IPR029063">
    <property type="entry name" value="SAM-dependent_MTases_sf"/>
</dbReference>
<dbReference type="InterPro" id="IPR025789">
    <property type="entry name" value="DOT1_dom"/>
</dbReference>
<feature type="region of interest" description="Disordered" evidence="12">
    <location>
        <begin position="84"/>
        <end position="111"/>
    </location>
</feature>
<feature type="domain" description="DOT1" evidence="13">
    <location>
        <begin position="275"/>
        <end position="594"/>
    </location>
</feature>
<dbReference type="EC" id="2.1.1.360" evidence="2 11"/>
<feature type="compositionally biased region" description="Basic and acidic residues" evidence="12">
    <location>
        <begin position="625"/>
        <end position="643"/>
    </location>
</feature>
<feature type="compositionally biased region" description="Basic and acidic residues" evidence="12">
    <location>
        <begin position="139"/>
        <end position="171"/>
    </location>
</feature>
<organism evidence="14 15">
    <name type="scientific">Cyberlindnera jadinii (strain ATCC 18201 / CBS 1600 / BCRC 20928 / JCM 3617 / NBRC 0987 / NRRL Y-1542)</name>
    <name type="common">Torula yeast</name>
    <name type="synonym">Candida utilis</name>
    <dbReference type="NCBI Taxonomy" id="983966"/>
    <lineage>
        <taxon>Eukaryota</taxon>
        <taxon>Fungi</taxon>
        <taxon>Dikarya</taxon>
        <taxon>Ascomycota</taxon>
        <taxon>Saccharomycotina</taxon>
        <taxon>Saccharomycetes</taxon>
        <taxon>Phaffomycetales</taxon>
        <taxon>Phaffomycetaceae</taxon>
        <taxon>Cyberlindnera</taxon>
    </lineage>
</organism>
<dbReference type="PANTHER" id="PTHR21451:SF0">
    <property type="entry name" value="HISTONE-LYSINE N-METHYLTRANSFERASE, H3 LYSINE-79 SPECIFIC"/>
    <property type="match status" value="1"/>
</dbReference>
<feature type="compositionally biased region" description="Basic and acidic residues" evidence="12">
    <location>
        <begin position="84"/>
        <end position="96"/>
    </location>
</feature>
<evidence type="ECO:0000256" key="5">
    <source>
        <dbReference type="ARBA" id="ARBA00022679"/>
    </source>
</evidence>
<evidence type="ECO:0000256" key="12">
    <source>
        <dbReference type="SAM" id="MobiDB-lite"/>
    </source>
</evidence>
<dbReference type="Proteomes" id="UP000038830">
    <property type="component" value="Unassembled WGS sequence"/>
</dbReference>
<comment type="miscellaneous">
    <text evidence="11">In contrast to other lysine histone methyltransferases, it does not contain a SET domain, suggesting the existence of another mechanism for methylation of lysine residues of histones.</text>
</comment>
<comment type="subcellular location">
    <subcellularLocation>
        <location evidence="1 11">Nucleus</location>
    </subcellularLocation>
</comment>
<dbReference type="AlphaFoldDB" id="A0A0H5C0A3"/>
<keyword evidence="6 11" id="KW-0949">S-adenosyl-L-methionine</keyword>
<protein>
    <recommendedName>
        <fullName evidence="3 11">Histone-lysine N-methyltransferase, H3 lysine-79 specific</fullName>
        <ecNumber evidence="2 11">2.1.1.360</ecNumber>
    </recommendedName>
    <alternativeName>
        <fullName evidence="9 11">Histone H3-K79 methyltransferase</fullName>
    </alternativeName>
</protein>
<dbReference type="Gene3D" id="1.10.260.170">
    <property type="match status" value="1"/>
</dbReference>
<evidence type="ECO:0000256" key="10">
    <source>
        <dbReference type="ARBA" id="ARBA00047770"/>
    </source>
</evidence>
<comment type="catalytic activity">
    <reaction evidence="10 11">
        <text>L-lysyl(79)-[histone H3] + 3 S-adenosyl-L-methionine = N(6),N(6),N(6)-trimethyl-L-lysyl(79)-[histone H3] + 3 S-adenosyl-L-homocysteine + 3 H(+)</text>
        <dbReference type="Rhea" id="RHEA:60328"/>
        <dbReference type="Rhea" id="RHEA-COMP:15549"/>
        <dbReference type="Rhea" id="RHEA-COMP:15552"/>
        <dbReference type="ChEBI" id="CHEBI:15378"/>
        <dbReference type="ChEBI" id="CHEBI:29969"/>
        <dbReference type="ChEBI" id="CHEBI:57856"/>
        <dbReference type="ChEBI" id="CHEBI:59789"/>
        <dbReference type="ChEBI" id="CHEBI:61961"/>
        <dbReference type="EC" id="2.1.1.360"/>
    </reaction>
</comment>
<evidence type="ECO:0000313" key="15">
    <source>
        <dbReference type="Proteomes" id="UP000038830"/>
    </source>
</evidence>
<feature type="region of interest" description="Disordered" evidence="12">
    <location>
        <begin position="139"/>
        <end position="175"/>
    </location>
</feature>
<dbReference type="SUPFAM" id="SSF53335">
    <property type="entry name" value="S-adenosyl-L-methionine-dependent methyltransferases"/>
    <property type="match status" value="1"/>
</dbReference>
<keyword evidence="7 11" id="KW-0156">Chromatin regulator</keyword>
<gene>
    <name evidence="14" type="ORF">BN1211_1075</name>
</gene>
<proteinExistence type="inferred from homology"/>
<evidence type="ECO:0000256" key="8">
    <source>
        <dbReference type="ARBA" id="ARBA00023242"/>
    </source>
</evidence>
<evidence type="ECO:0000256" key="6">
    <source>
        <dbReference type="ARBA" id="ARBA00022691"/>
    </source>
</evidence>
<accession>A0A0H5C0A3</accession>
<comment type="activity regulation">
    <text evidence="11">Ubiquitination of histone H2B to form H2BK123ub1 is required for efficient DOT1 methyltransferase activity on histone H3.</text>
</comment>